<dbReference type="InterPro" id="IPR029063">
    <property type="entry name" value="SAM-dependent_MTases_sf"/>
</dbReference>
<organism evidence="3 4">
    <name type="scientific">Ceratopteris richardii</name>
    <name type="common">Triangle waterfern</name>
    <dbReference type="NCBI Taxonomy" id="49495"/>
    <lineage>
        <taxon>Eukaryota</taxon>
        <taxon>Viridiplantae</taxon>
        <taxon>Streptophyta</taxon>
        <taxon>Embryophyta</taxon>
        <taxon>Tracheophyta</taxon>
        <taxon>Polypodiopsida</taxon>
        <taxon>Polypodiidae</taxon>
        <taxon>Polypodiales</taxon>
        <taxon>Pteridineae</taxon>
        <taxon>Pteridaceae</taxon>
        <taxon>Parkerioideae</taxon>
        <taxon>Ceratopteris</taxon>
    </lineage>
</organism>
<dbReference type="InterPro" id="IPR042086">
    <property type="entry name" value="MeTrfase_capping"/>
</dbReference>
<dbReference type="Proteomes" id="UP000825935">
    <property type="component" value="Chromosome 6"/>
</dbReference>
<dbReference type="AlphaFoldDB" id="A0A8T2UK36"/>
<comment type="caution">
    <text evidence="3">The sequence shown here is derived from an EMBL/GenBank/DDBJ whole genome shotgun (WGS) entry which is preliminary data.</text>
</comment>
<evidence type="ECO:0000313" key="3">
    <source>
        <dbReference type="EMBL" id="KAH7434193.1"/>
    </source>
</evidence>
<dbReference type="EMBL" id="CM035411">
    <property type="protein sequence ID" value="KAH7434193.1"/>
    <property type="molecule type" value="Genomic_DNA"/>
</dbReference>
<dbReference type="SUPFAM" id="SSF53335">
    <property type="entry name" value="S-adenosyl-L-methionine-dependent methyltransferases"/>
    <property type="match status" value="1"/>
</dbReference>
<sequence>MGGQTPMEMDMNRDLTEETKKTSRGGTYISCMQSGGGEDSYANISRPQNFIFRVYTRSHLSEALDYLCTSPHILKLFQRVDKEQDGEERPLVAALSPSDFRSKEPPSFPRLKVADLGCSHGRNTLDYAAYILLELQTRLLKGCSITASQTREDVTVSEIEYLFSDLPENDFNSLFRSLPSLLQGIADQAHHACKIFTGGVPGSFHGPLFPTSSLHFATSAYSLHWLSQVPPEVLDKNSPAWNGGSVWLHGERPKVMKAFASQYRKDMRCFFQQRARELVKGGVLFLLLPCRAELHPSGALYDPRLDLWSGFFESAWSDMVCQGIVSEEERDLFNIPFYMCHEEELLSLLEEFVDVFRVLKMETMKGCVGMPTDEEEKLLEDPPAFGRFWANFIASLVRPMVREHIGEERSVQFFARLESLITERANKCAIRRNTLLVTIIQRL</sequence>
<dbReference type="Gene3D" id="3.40.50.150">
    <property type="entry name" value="Vaccinia Virus protein VP39"/>
    <property type="match status" value="1"/>
</dbReference>
<dbReference type="GO" id="GO:0008168">
    <property type="term" value="F:methyltransferase activity"/>
    <property type="evidence" value="ECO:0007669"/>
    <property type="project" value="InterPro"/>
</dbReference>
<dbReference type="Gene3D" id="1.10.1200.270">
    <property type="entry name" value="Methyltransferase, alpha-helical capping domain"/>
    <property type="match status" value="1"/>
</dbReference>
<dbReference type="GO" id="GO:0046872">
    <property type="term" value="F:metal ion binding"/>
    <property type="evidence" value="ECO:0007669"/>
    <property type="project" value="UniProtKB-KW"/>
</dbReference>
<accession>A0A8T2UK36</accession>
<dbReference type="OrthoDB" id="1523883at2759"/>
<proteinExistence type="predicted"/>
<keyword evidence="2" id="KW-0460">Magnesium</keyword>
<dbReference type="OMA" id="YLGPDLC"/>
<dbReference type="PANTHER" id="PTHR31009">
    <property type="entry name" value="S-ADENOSYL-L-METHIONINE:CARBOXYL METHYLTRANSFERASE FAMILY PROTEIN"/>
    <property type="match status" value="1"/>
</dbReference>
<evidence type="ECO:0000256" key="2">
    <source>
        <dbReference type="ARBA" id="ARBA00022842"/>
    </source>
</evidence>
<gene>
    <name evidence="3" type="ORF">KP509_06G005000</name>
</gene>
<dbReference type="InterPro" id="IPR005299">
    <property type="entry name" value="MeTrfase_7"/>
</dbReference>
<dbReference type="Pfam" id="PF03492">
    <property type="entry name" value="Methyltransf_7"/>
    <property type="match status" value="1"/>
</dbReference>
<evidence type="ECO:0000256" key="1">
    <source>
        <dbReference type="ARBA" id="ARBA00022723"/>
    </source>
</evidence>
<protein>
    <submittedName>
        <fullName evidence="3">Uncharacterized protein</fullName>
    </submittedName>
</protein>
<keyword evidence="1" id="KW-0479">Metal-binding</keyword>
<keyword evidence="4" id="KW-1185">Reference proteome</keyword>
<name>A0A8T2UK36_CERRI</name>
<evidence type="ECO:0000313" key="4">
    <source>
        <dbReference type="Proteomes" id="UP000825935"/>
    </source>
</evidence>
<reference evidence="3" key="1">
    <citation type="submission" date="2021-08" db="EMBL/GenBank/DDBJ databases">
        <title>WGS assembly of Ceratopteris richardii.</title>
        <authorList>
            <person name="Marchant D.B."/>
            <person name="Chen G."/>
            <person name="Jenkins J."/>
            <person name="Shu S."/>
            <person name="Leebens-Mack J."/>
            <person name="Grimwood J."/>
            <person name="Schmutz J."/>
            <person name="Soltis P."/>
            <person name="Soltis D."/>
            <person name="Chen Z.-H."/>
        </authorList>
    </citation>
    <scope>NUCLEOTIDE SEQUENCE</scope>
    <source>
        <strain evidence="3">Whitten #5841</strain>
        <tissue evidence="3">Leaf</tissue>
    </source>
</reference>